<dbReference type="RefSeq" id="WP_133642244.1">
    <property type="nucleotide sequence ID" value="NZ_SNZV01000018.1"/>
</dbReference>
<protein>
    <submittedName>
        <fullName evidence="1">Uncharacterized protein</fullName>
    </submittedName>
</protein>
<evidence type="ECO:0000313" key="1">
    <source>
        <dbReference type="EMBL" id="TDS05980.1"/>
    </source>
</evidence>
<gene>
    <name evidence="1" type="ORF">B0I21_11814</name>
</gene>
<dbReference type="OrthoDB" id="1082219at2"/>
<proteinExistence type="predicted"/>
<dbReference type="EMBL" id="SNZV01000018">
    <property type="protein sequence ID" value="TDS05980.1"/>
    <property type="molecule type" value="Genomic_DNA"/>
</dbReference>
<keyword evidence="2" id="KW-1185">Reference proteome</keyword>
<name>A0A4V3E0T0_9SPHI</name>
<accession>A0A4V3E0T0</accession>
<comment type="caution">
    <text evidence="1">The sequence shown here is derived from an EMBL/GenBank/DDBJ whole genome shotgun (WGS) entry which is preliminary data.</text>
</comment>
<evidence type="ECO:0000313" key="2">
    <source>
        <dbReference type="Proteomes" id="UP000294752"/>
    </source>
</evidence>
<dbReference type="Proteomes" id="UP000294752">
    <property type="component" value="Unassembled WGS sequence"/>
</dbReference>
<organism evidence="1 2">
    <name type="scientific">Sphingobacterium paludis</name>
    <dbReference type="NCBI Taxonomy" id="1476465"/>
    <lineage>
        <taxon>Bacteria</taxon>
        <taxon>Pseudomonadati</taxon>
        <taxon>Bacteroidota</taxon>
        <taxon>Sphingobacteriia</taxon>
        <taxon>Sphingobacteriales</taxon>
        <taxon>Sphingobacteriaceae</taxon>
        <taxon>Sphingobacterium</taxon>
    </lineage>
</organism>
<sequence length="100" mass="11297">MNTILTINVHQLKILIGIAAKMGATMAFTESGHVRRYLKRSEAFKMYGRKNVEEMIRAGLIFPRKDGNFSAAWRIDRLEIGSVQSAKELIVLFTNPIKAC</sequence>
<dbReference type="AlphaFoldDB" id="A0A4V3E0T0"/>
<reference evidence="1 2" key="1">
    <citation type="submission" date="2019-03" db="EMBL/GenBank/DDBJ databases">
        <title>Genomic Encyclopedia of Type Strains, Phase III (KMG-III): the genomes of soil and plant-associated and newly described type strains.</title>
        <authorList>
            <person name="Whitman W."/>
        </authorList>
    </citation>
    <scope>NUCLEOTIDE SEQUENCE [LARGE SCALE GENOMIC DNA]</scope>
    <source>
        <strain evidence="1 2">CGMCC 1.12801</strain>
    </source>
</reference>